<feature type="region of interest" description="Disordered" evidence="1">
    <location>
        <begin position="136"/>
        <end position="268"/>
    </location>
</feature>
<evidence type="ECO:0000259" key="2">
    <source>
        <dbReference type="Pfam" id="PF26633"/>
    </source>
</evidence>
<proteinExistence type="predicted"/>
<name>A0AAF3E7W4_9BILA</name>
<keyword evidence="3" id="KW-1185">Reference proteome</keyword>
<dbReference type="PANTHER" id="PTHR32046">
    <property type="entry name" value="G DOMAIN-CONTAINING PROTEIN"/>
    <property type="match status" value="1"/>
</dbReference>
<dbReference type="Pfam" id="PF26633">
    <property type="entry name" value="DUF8206"/>
    <property type="match status" value="1"/>
</dbReference>
<feature type="compositionally biased region" description="Polar residues" evidence="1">
    <location>
        <begin position="10"/>
        <end position="30"/>
    </location>
</feature>
<dbReference type="Proteomes" id="UP000887575">
    <property type="component" value="Unassembled WGS sequence"/>
</dbReference>
<dbReference type="AlphaFoldDB" id="A0AAF3E7W4"/>
<dbReference type="PANTHER" id="PTHR32046:SF11">
    <property type="entry name" value="IMMUNE-ASSOCIATED NUCLEOTIDE-BINDING PROTEIN 10-LIKE"/>
    <property type="match status" value="1"/>
</dbReference>
<feature type="region of interest" description="Disordered" evidence="1">
    <location>
        <begin position="1"/>
        <end position="34"/>
    </location>
</feature>
<feature type="domain" description="DUF8206" evidence="2">
    <location>
        <begin position="732"/>
        <end position="801"/>
    </location>
</feature>
<reference evidence="4" key="1">
    <citation type="submission" date="2024-02" db="UniProtKB">
        <authorList>
            <consortium name="WormBaseParasite"/>
        </authorList>
    </citation>
    <scope>IDENTIFICATION</scope>
</reference>
<evidence type="ECO:0000313" key="3">
    <source>
        <dbReference type="Proteomes" id="UP000887575"/>
    </source>
</evidence>
<feature type="compositionally biased region" description="Low complexity" evidence="1">
    <location>
        <begin position="285"/>
        <end position="302"/>
    </location>
</feature>
<evidence type="ECO:0000256" key="1">
    <source>
        <dbReference type="SAM" id="MobiDB-lite"/>
    </source>
</evidence>
<feature type="compositionally biased region" description="Polar residues" evidence="1">
    <location>
        <begin position="230"/>
        <end position="240"/>
    </location>
</feature>
<protein>
    <recommendedName>
        <fullName evidence="2">DUF8206 domain-containing protein</fullName>
    </recommendedName>
</protein>
<feature type="region of interest" description="Disordered" evidence="1">
    <location>
        <begin position="280"/>
        <end position="302"/>
    </location>
</feature>
<feature type="compositionally biased region" description="Polar residues" evidence="1">
    <location>
        <begin position="194"/>
        <end position="220"/>
    </location>
</feature>
<dbReference type="WBParaSite" id="MBELARI_LOCUS1002">
    <property type="protein sequence ID" value="MBELARI_LOCUS1002"/>
    <property type="gene ID" value="MBELARI_LOCUS1002"/>
</dbReference>
<feature type="compositionally biased region" description="Polar residues" evidence="1">
    <location>
        <begin position="247"/>
        <end position="268"/>
    </location>
</feature>
<sequence length="972" mass="110452">MKLIADDVSATESASFDQTRQFNPSQQPIHSNDPDADVKKKIVLFNLPEPFGDDQMKEQADRNAFHQVLYAINAESLAGNIREIKREGRFEQNGRPRRVIVTFTDENVQRIVVECAPQLSKIRQLKHLALYAYKSPAQRFEPPPEQQTKRQNNKARPTRVDGYHGGTSRKAPDQKFEQRGKKELRPQHPPPSDSPQLSQNSHAGSLYGSTTNPSNVNYVTRSEPPRPISPQLSETSSNAGSFYGKMLQSSNGHKQDGTPSNVQSNEVTPNHQQQIFNNSFGFRHNGAMPGNGQQNGMNGQHHANQPAPFPPQMFNNAFGFAPNFAPPGNPQPVPLMSFNPTDPQFQMMMMQMYGMFLNSQQAQQNNNPSVPSNVPTSANEFSEHFPEQMEEVDASNGIQRKNGCNQHFDTPLARKSEPDQQNTVDLLNGDQDVNLIREAQLNAHNINARLQDLSPEQAKLFLNTLSKNLWREDKQDDFSKKPLEKALDDFILLDLSVEIPPVETIQSMFKSSELSDCNSSNDPQSFMNRETTIGPIAADIYEDITPRKLSGTSQLPLGREFEEQDVVSAAKPLSSFISSNTPFHECQTNVQQLVKQFEKVPNPDWPSNLSYDLKPIQIKFPSAFEAPTDIQFDTREIKTFADSWKHSSNEVQRLLDHAARARPHNTSDTLSINETRTWIYQLIDPILKACTMIQRNLQQLDWQKKELMQAESNVEELRRLATIRVTSIEILQLSMPQTVCRSQKCARYERIDGKEALIYRVCHKDCKLSDIGKLDGCAVFHGCRFCTECSCHINDHERIPYKQQITTKSLENPQKLALEVNAAEMKKTSIRKFERLINGYQKESNYILFAMTTFSAFLAENGITQQTNLFEQHLQKLIVAEEKKMKSVAGVDAEEFNRLLELSMTYGDICKQFVHQRDSEKISLDELQEIRQKLFSLPLNGAMIAQIFDIHVKTDHQDYDATVTRCEKSMFQ</sequence>
<dbReference type="InterPro" id="IPR058519">
    <property type="entry name" value="DUF8206"/>
</dbReference>
<feature type="compositionally biased region" description="Basic and acidic residues" evidence="1">
    <location>
        <begin position="170"/>
        <end position="186"/>
    </location>
</feature>
<organism evidence="3 4">
    <name type="scientific">Mesorhabditis belari</name>
    <dbReference type="NCBI Taxonomy" id="2138241"/>
    <lineage>
        <taxon>Eukaryota</taxon>
        <taxon>Metazoa</taxon>
        <taxon>Ecdysozoa</taxon>
        <taxon>Nematoda</taxon>
        <taxon>Chromadorea</taxon>
        <taxon>Rhabditida</taxon>
        <taxon>Rhabditina</taxon>
        <taxon>Rhabditomorpha</taxon>
        <taxon>Rhabditoidea</taxon>
        <taxon>Rhabditidae</taxon>
        <taxon>Mesorhabditinae</taxon>
        <taxon>Mesorhabditis</taxon>
    </lineage>
</organism>
<evidence type="ECO:0000313" key="4">
    <source>
        <dbReference type="WBParaSite" id="MBELARI_LOCUS1002"/>
    </source>
</evidence>
<accession>A0AAF3E7W4</accession>